<dbReference type="AlphaFoldDB" id="A0A8E2FEE3"/>
<dbReference type="PANTHER" id="PTHR15955:SF8">
    <property type="entry name" value="RWD DOMAIN-CONTAINING PROTEIN 2B-RELATED"/>
    <property type="match status" value="1"/>
</dbReference>
<name>A0A8E2FEE3_9PEZI</name>
<organism evidence="2 3">
    <name type="scientific">Glonium stellatum</name>
    <dbReference type="NCBI Taxonomy" id="574774"/>
    <lineage>
        <taxon>Eukaryota</taxon>
        <taxon>Fungi</taxon>
        <taxon>Dikarya</taxon>
        <taxon>Ascomycota</taxon>
        <taxon>Pezizomycotina</taxon>
        <taxon>Dothideomycetes</taxon>
        <taxon>Pleosporomycetidae</taxon>
        <taxon>Gloniales</taxon>
        <taxon>Gloniaceae</taxon>
        <taxon>Glonium</taxon>
    </lineage>
</organism>
<dbReference type="CDD" id="cd24163">
    <property type="entry name" value="RWDD2_C"/>
    <property type="match status" value="1"/>
</dbReference>
<proteinExistence type="predicted"/>
<evidence type="ECO:0000313" key="3">
    <source>
        <dbReference type="Proteomes" id="UP000250140"/>
    </source>
</evidence>
<dbReference type="OrthoDB" id="432412at2759"/>
<accession>A0A8E2FEE3</accession>
<gene>
    <name evidence="2" type="ORF">AOQ84DRAFT_197249</name>
</gene>
<dbReference type="InterPro" id="IPR017359">
    <property type="entry name" value="Phi-like"/>
</dbReference>
<dbReference type="PROSITE" id="PS50908">
    <property type="entry name" value="RWD"/>
    <property type="match status" value="1"/>
</dbReference>
<dbReference type="InterPro" id="IPR006575">
    <property type="entry name" value="RWD_dom"/>
</dbReference>
<evidence type="ECO:0000259" key="1">
    <source>
        <dbReference type="PROSITE" id="PS50908"/>
    </source>
</evidence>
<sequence length="235" mass="25935">MFSLKDERLSTELDLLEAMYPGQVTFTEKSRELKFVQQAAALSLRLPDHYPESGFPDIILANDASKNDLRNTMREAINGLALVEGEESLDAVIARFQDIAIQEPAENDGLKSPSSGDQVPGAKTVVIWLHHLLATSKRKLALSPALPGISGITKPGYPGVMIFSGPAIAVNEHVNALKQENWQAFQVRHEEEGQVWEFAHMRGIKEVETMGEVVKSIEFDGAVRKDEFLKAVGIK</sequence>
<dbReference type="InterPro" id="IPR059181">
    <property type="entry name" value="RWDD2A-B_C"/>
</dbReference>
<dbReference type="PANTHER" id="PTHR15955">
    <property type="entry name" value="RWD DOMAIN CONTAINING PROTEIN 2"/>
    <property type="match status" value="1"/>
</dbReference>
<keyword evidence="3" id="KW-1185">Reference proteome</keyword>
<protein>
    <recommendedName>
        <fullName evidence="1">RWD domain-containing protein</fullName>
    </recommendedName>
</protein>
<feature type="domain" description="RWD" evidence="1">
    <location>
        <begin position="11"/>
        <end position="103"/>
    </location>
</feature>
<evidence type="ECO:0000313" key="2">
    <source>
        <dbReference type="EMBL" id="OCL14848.1"/>
    </source>
</evidence>
<dbReference type="Proteomes" id="UP000250140">
    <property type="component" value="Unassembled WGS sequence"/>
</dbReference>
<reference evidence="2 3" key="1">
    <citation type="journal article" date="2016" name="Nat. Commun.">
        <title>Ectomycorrhizal ecology is imprinted in the genome of the dominant symbiotic fungus Cenococcum geophilum.</title>
        <authorList>
            <consortium name="DOE Joint Genome Institute"/>
            <person name="Peter M."/>
            <person name="Kohler A."/>
            <person name="Ohm R.A."/>
            <person name="Kuo A."/>
            <person name="Krutzmann J."/>
            <person name="Morin E."/>
            <person name="Arend M."/>
            <person name="Barry K.W."/>
            <person name="Binder M."/>
            <person name="Choi C."/>
            <person name="Clum A."/>
            <person name="Copeland A."/>
            <person name="Grisel N."/>
            <person name="Haridas S."/>
            <person name="Kipfer T."/>
            <person name="LaButti K."/>
            <person name="Lindquist E."/>
            <person name="Lipzen A."/>
            <person name="Maire R."/>
            <person name="Meier B."/>
            <person name="Mihaltcheva S."/>
            <person name="Molinier V."/>
            <person name="Murat C."/>
            <person name="Poggeler S."/>
            <person name="Quandt C.A."/>
            <person name="Sperisen C."/>
            <person name="Tritt A."/>
            <person name="Tisserant E."/>
            <person name="Crous P.W."/>
            <person name="Henrissat B."/>
            <person name="Nehls U."/>
            <person name="Egli S."/>
            <person name="Spatafora J.W."/>
            <person name="Grigoriev I.V."/>
            <person name="Martin F.M."/>
        </authorList>
    </citation>
    <scope>NUCLEOTIDE SEQUENCE [LARGE SCALE GENOMIC DNA]</scope>
    <source>
        <strain evidence="2 3">CBS 207.34</strain>
    </source>
</reference>
<dbReference type="EMBL" id="KV748519">
    <property type="protein sequence ID" value="OCL14848.1"/>
    <property type="molecule type" value="Genomic_DNA"/>
</dbReference>